<accession>A0ABW1ZS84</accession>
<evidence type="ECO:0000256" key="1">
    <source>
        <dbReference type="SAM" id="SignalP"/>
    </source>
</evidence>
<feature type="chain" id="PRO_5045418155" description="C-type lysozyme inhibitor domain-containing protein" evidence="1">
    <location>
        <begin position="25"/>
        <end position="124"/>
    </location>
</feature>
<keyword evidence="3" id="KW-1185">Reference proteome</keyword>
<evidence type="ECO:0008006" key="4">
    <source>
        <dbReference type="Google" id="ProtNLM"/>
    </source>
</evidence>
<evidence type="ECO:0000313" key="2">
    <source>
        <dbReference type="EMBL" id="MFC6663368.1"/>
    </source>
</evidence>
<feature type="signal peptide" evidence="1">
    <location>
        <begin position="1"/>
        <end position="24"/>
    </location>
</feature>
<keyword evidence="1" id="KW-0732">Signal</keyword>
<name>A0ABW1ZS84_9DEIO</name>
<dbReference type="RefSeq" id="WP_224611050.1">
    <property type="nucleotide sequence ID" value="NZ_JAIQXV010000017.1"/>
</dbReference>
<reference evidence="3" key="1">
    <citation type="journal article" date="2019" name="Int. J. Syst. Evol. Microbiol.">
        <title>The Global Catalogue of Microorganisms (GCM) 10K type strain sequencing project: providing services to taxonomists for standard genome sequencing and annotation.</title>
        <authorList>
            <consortium name="The Broad Institute Genomics Platform"/>
            <consortium name="The Broad Institute Genome Sequencing Center for Infectious Disease"/>
            <person name="Wu L."/>
            <person name="Ma J."/>
        </authorList>
    </citation>
    <scope>NUCLEOTIDE SEQUENCE [LARGE SCALE GENOMIC DNA]</scope>
    <source>
        <strain evidence="3">CCUG 63830</strain>
    </source>
</reference>
<organism evidence="2 3">
    <name type="scientific">Deinococcus multiflagellatus</name>
    <dbReference type="NCBI Taxonomy" id="1656887"/>
    <lineage>
        <taxon>Bacteria</taxon>
        <taxon>Thermotogati</taxon>
        <taxon>Deinococcota</taxon>
        <taxon>Deinococci</taxon>
        <taxon>Deinococcales</taxon>
        <taxon>Deinococcaceae</taxon>
        <taxon>Deinococcus</taxon>
    </lineage>
</organism>
<proteinExistence type="predicted"/>
<comment type="caution">
    <text evidence="2">The sequence shown here is derived from an EMBL/GenBank/DDBJ whole genome shotgun (WGS) entry which is preliminary data.</text>
</comment>
<gene>
    <name evidence="2" type="ORF">ACFP90_25365</name>
</gene>
<evidence type="ECO:0000313" key="3">
    <source>
        <dbReference type="Proteomes" id="UP001596317"/>
    </source>
</evidence>
<sequence length="124" mass="13098">MSRAALARRVLALGVTSLSLSVTATGGAAPQSTWTLPCNGAVQTLRLPSQVTVTAAILYMSAPTSAPRASLSVMDARRQGAQRVNVQAGMRFVAHGQGFRVVQVRNGPWRSPQCAVTLQWLQGP</sequence>
<dbReference type="Proteomes" id="UP001596317">
    <property type="component" value="Unassembled WGS sequence"/>
</dbReference>
<protein>
    <recommendedName>
        <fullName evidence="4">C-type lysozyme inhibitor domain-containing protein</fullName>
    </recommendedName>
</protein>
<dbReference type="EMBL" id="JBHSWB010000003">
    <property type="protein sequence ID" value="MFC6663368.1"/>
    <property type="molecule type" value="Genomic_DNA"/>
</dbReference>